<keyword evidence="2" id="KW-1185">Reference proteome</keyword>
<organism evidence="1 2">
    <name type="scientific">Pseudarcicella hirudinis</name>
    <dbReference type="NCBI Taxonomy" id="1079859"/>
    <lineage>
        <taxon>Bacteria</taxon>
        <taxon>Pseudomonadati</taxon>
        <taxon>Bacteroidota</taxon>
        <taxon>Cytophagia</taxon>
        <taxon>Cytophagales</taxon>
        <taxon>Flectobacillaceae</taxon>
        <taxon>Pseudarcicella</taxon>
    </lineage>
</organism>
<dbReference type="EMBL" id="FOXH01000001">
    <property type="protein sequence ID" value="SFP13676.1"/>
    <property type="molecule type" value="Genomic_DNA"/>
</dbReference>
<evidence type="ECO:0000313" key="1">
    <source>
        <dbReference type="EMBL" id="SFP13676.1"/>
    </source>
</evidence>
<protein>
    <submittedName>
        <fullName evidence="1">Uncharacterized protein</fullName>
    </submittedName>
</protein>
<sequence length="96" mass="9992">MITDILTNSAGEILVNNGDIIIANGANQAIKSVITTRKGGNKFEPISGVGILDYVNSTTPTVALNRIVLGELNQVGINADLQAADIKTLLADEISS</sequence>
<accession>A0A1I5MX17</accession>
<name>A0A1I5MX17_9BACT</name>
<proteinExistence type="predicted"/>
<dbReference type="STRING" id="1079859.SAMN04515674_101472"/>
<dbReference type="Proteomes" id="UP000199306">
    <property type="component" value="Unassembled WGS sequence"/>
</dbReference>
<gene>
    <name evidence="1" type="ORF">SAMN04515674_101472</name>
</gene>
<evidence type="ECO:0000313" key="2">
    <source>
        <dbReference type="Proteomes" id="UP000199306"/>
    </source>
</evidence>
<dbReference type="RefSeq" id="WP_092011468.1">
    <property type="nucleotide sequence ID" value="NZ_FOXH01000001.1"/>
</dbReference>
<reference evidence="1 2" key="1">
    <citation type="submission" date="2016-10" db="EMBL/GenBank/DDBJ databases">
        <authorList>
            <person name="de Groot N.N."/>
        </authorList>
    </citation>
    <scope>NUCLEOTIDE SEQUENCE [LARGE SCALE GENOMIC DNA]</scope>
    <source>
        <strain evidence="2">E92,LMG 26720,CCM 7988</strain>
    </source>
</reference>
<dbReference type="AlphaFoldDB" id="A0A1I5MX17"/>